<evidence type="ECO:0000256" key="1">
    <source>
        <dbReference type="SAM" id="MobiDB-lite"/>
    </source>
</evidence>
<gene>
    <name evidence="2" type="ORF">O181_129087</name>
</gene>
<evidence type="ECO:0000313" key="3">
    <source>
        <dbReference type="Proteomes" id="UP000765509"/>
    </source>
</evidence>
<evidence type="ECO:0000313" key="2">
    <source>
        <dbReference type="EMBL" id="MBW0589372.1"/>
    </source>
</evidence>
<feature type="non-terminal residue" evidence="2">
    <location>
        <position position="78"/>
    </location>
</feature>
<dbReference type="OrthoDB" id="19045at2759"/>
<organism evidence="2 3">
    <name type="scientific">Austropuccinia psidii MF-1</name>
    <dbReference type="NCBI Taxonomy" id="1389203"/>
    <lineage>
        <taxon>Eukaryota</taxon>
        <taxon>Fungi</taxon>
        <taxon>Dikarya</taxon>
        <taxon>Basidiomycota</taxon>
        <taxon>Pucciniomycotina</taxon>
        <taxon>Pucciniomycetes</taxon>
        <taxon>Pucciniales</taxon>
        <taxon>Sphaerophragmiaceae</taxon>
        <taxon>Austropuccinia</taxon>
    </lineage>
</organism>
<proteinExistence type="predicted"/>
<protein>
    <submittedName>
        <fullName evidence="2">Uncharacterized protein</fullName>
    </submittedName>
</protein>
<dbReference type="EMBL" id="AVOT02133934">
    <property type="protein sequence ID" value="MBW0589372.1"/>
    <property type="molecule type" value="Genomic_DNA"/>
</dbReference>
<comment type="caution">
    <text evidence="2">The sequence shown here is derived from an EMBL/GenBank/DDBJ whole genome shotgun (WGS) entry which is preliminary data.</text>
</comment>
<keyword evidence="3" id="KW-1185">Reference proteome</keyword>
<accession>A0A9Q3QB47</accession>
<reference evidence="2" key="1">
    <citation type="submission" date="2021-03" db="EMBL/GenBank/DDBJ databases">
        <title>Draft genome sequence of rust myrtle Austropuccinia psidii MF-1, a brazilian biotype.</title>
        <authorList>
            <person name="Quecine M.C."/>
            <person name="Pachon D.M.R."/>
            <person name="Bonatelli M.L."/>
            <person name="Correr F.H."/>
            <person name="Franceschini L.M."/>
            <person name="Leite T.F."/>
            <person name="Margarido G.R.A."/>
            <person name="Almeida C.A."/>
            <person name="Ferrarezi J.A."/>
            <person name="Labate C.A."/>
        </authorList>
    </citation>
    <scope>NUCLEOTIDE SEQUENCE</scope>
    <source>
        <strain evidence="2">MF-1</strain>
    </source>
</reference>
<dbReference type="Proteomes" id="UP000765509">
    <property type="component" value="Unassembled WGS sequence"/>
</dbReference>
<name>A0A9Q3QB47_9BASI</name>
<feature type="compositionally biased region" description="Polar residues" evidence="1">
    <location>
        <begin position="16"/>
        <end position="25"/>
    </location>
</feature>
<feature type="region of interest" description="Disordered" evidence="1">
    <location>
        <begin position="1"/>
        <end position="36"/>
    </location>
</feature>
<dbReference type="AlphaFoldDB" id="A0A9Q3QB47"/>
<sequence>MPTSQDGSDVKLPQKRSLSPQNVIENETHSNKKPAMASIFQNSKTSLKFKWLEPINGTCLHGIYGNPKSSSKIAAFDI</sequence>